<dbReference type="InterPro" id="IPR038058">
    <property type="entry name" value="PhnH-like_sp"/>
</dbReference>
<dbReference type="GO" id="GO:0016829">
    <property type="term" value="F:lyase activity"/>
    <property type="evidence" value="ECO:0007669"/>
    <property type="project" value="UniProtKB-KW"/>
</dbReference>
<dbReference type="Gene3D" id="3.40.50.11310">
    <property type="entry name" value="Bacterial phosphonate metabolism protein PhnH"/>
    <property type="match status" value="1"/>
</dbReference>
<dbReference type="Pfam" id="PF05845">
    <property type="entry name" value="PhnH"/>
    <property type="match status" value="1"/>
</dbReference>
<protein>
    <submittedName>
        <fullName evidence="1">Phosphonate C-P lyase system protein PhnH</fullName>
    </submittedName>
</protein>
<dbReference type="PIRSF" id="PIRSF020680">
    <property type="entry name" value="PhnH"/>
    <property type="match status" value="1"/>
</dbReference>
<keyword evidence="1" id="KW-0456">Lyase</keyword>
<evidence type="ECO:0000313" key="2">
    <source>
        <dbReference type="Proteomes" id="UP001165267"/>
    </source>
</evidence>
<dbReference type="NCBIfam" id="TIGR03292">
    <property type="entry name" value="PhnH_redo"/>
    <property type="match status" value="1"/>
</dbReference>
<organism evidence="1 2">
    <name type="scientific">Limnobacter parvus</name>
    <dbReference type="NCBI Taxonomy" id="2939690"/>
    <lineage>
        <taxon>Bacteria</taxon>
        <taxon>Pseudomonadati</taxon>
        <taxon>Pseudomonadota</taxon>
        <taxon>Betaproteobacteria</taxon>
        <taxon>Burkholderiales</taxon>
        <taxon>Burkholderiaceae</taxon>
        <taxon>Limnobacter</taxon>
    </lineage>
</organism>
<dbReference type="SUPFAM" id="SSF159709">
    <property type="entry name" value="PhnH-like"/>
    <property type="match status" value="1"/>
</dbReference>
<gene>
    <name evidence="1" type="primary">phnH</name>
    <name evidence="1" type="ORF">NSP04_11510</name>
</gene>
<sequence>MLDQSNYLSTYTPQVQQLNFRALMNAFAYPGRIQNLHGNSTALEQVLATLIDGEVALADPDNLLNGDVRMRLEARMETPECAQFIVCKGENPPVFQPLLGTLEEPEHGATLIVQVQGFSATNESSELTLTGPGIEKENTLHVAGLNTAWLQRRAFWNAAFPTGVDFILVSENQVVALPRSTQVKGEF</sequence>
<proteinExistence type="predicted"/>
<dbReference type="Proteomes" id="UP001165267">
    <property type="component" value="Unassembled WGS sequence"/>
</dbReference>
<comment type="caution">
    <text evidence="1">The sequence shown here is derived from an EMBL/GenBank/DDBJ whole genome shotgun (WGS) entry which is preliminary data.</text>
</comment>
<evidence type="ECO:0000313" key="1">
    <source>
        <dbReference type="EMBL" id="MCR2747277.1"/>
    </source>
</evidence>
<accession>A0ABT1XJ28</accession>
<dbReference type="InterPro" id="IPR008772">
    <property type="entry name" value="Phosphonate_metab_PhnH"/>
</dbReference>
<keyword evidence="2" id="KW-1185">Reference proteome</keyword>
<dbReference type="EMBL" id="JANKHG010000018">
    <property type="protein sequence ID" value="MCR2747277.1"/>
    <property type="molecule type" value="Genomic_DNA"/>
</dbReference>
<dbReference type="RefSeq" id="WP_257512499.1">
    <property type="nucleotide sequence ID" value="NZ_JANKHG010000018.1"/>
</dbReference>
<reference evidence="1" key="1">
    <citation type="submission" date="2022-07" db="EMBL/GenBank/DDBJ databases">
        <authorList>
            <person name="Xamxidin M."/>
        </authorList>
    </citation>
    <scope>NUCLEOTIDE SEQUENCE</scope>
    <source>
        <strain evidence="1">YS8-69</strain>
    </source>
</reference>
<name>A0ABT1XJ28_9BURK</name>